<protein>
    <submittedName>
        <fullName evidence="5">AraC family transcriptional regulator</fullName>
    </submittedName>
</protein>
<proteinExistence type="predicted"/>
<dbReference type="CDD" id="cd06976">
    <property type="entry name" value="cupin_MtlR-like_N"/>
    <property type="match status" value="1"/>
</dbReference>
<comment type="caution">
    <text evidence="5">The sequence shown here is derived from an EMBL/GenBank/DDBJ whole genome shotgun (WGS) entry which is preliminary data.</text>
</comment>
<keyword evidence="1" id="KW-0805">Transcription regulation</keyword>
<dbReference type="PROSITE" id="PS01124">
    <property type="entry name" value="HTH_ARAC_FAMILY_2"/>
    <property type="match status" value="1"/>
</dbReference>
<dbReference type="PANTHER" id="PTHR43280:SF27">
    <property type="entry name" value="TRANSCRIPTIONAL REGULATOR MTLR"/>
    <property type="match status" value="1"/>
</dbReference>
<dbReference type="EMBL" id="BASM01000030">
    <property type="protein sequence ID" value="GAD27540.1"/>
    <property type="molecule type" value="Genomic_DNA"/>
</dbReference>
<dbReference type="InterPro" id="IPR018060">
    <property type="entry name" value="HTH_AraC"/>
</dbReference>
<dbReference type="SUPFAM" id="SSF51182">
    <property type="entry name" value="RmlC-like cupins"/>
    <property type="match status" value="1"/>
</dbReference>
<dbReference type="SMART" id="SM00342">
    <property type="entry name" value="HTH_ARAC"/>
    <property type="match status" value="1"/>
</dbReference>
<dbReference type="Pfam" id="PF12833">
    <property type="entry name" value="HTH_18"/>
    <property type="match status" value="1"/>
</dbReference>
<dbReference type="SUPFAM" id="SSF46689">
    <property type="entry name" value="Homeodomain-like"/>
    <property type="match status" value="1"/>
</dbReference>
<keyword evidence="3" id="KW-0804">Transcription</keyword>
<dbReference type="InterPro" id="IPR011051">
    <property type="entry name" value="RmlC_Cupin_sf"/>
</dbReference>
<dbReference type="Proteomes" id="UP000018209">
    <property type="component" value="Unassembled WGS sequence"/>
</dbReference>
<keyword evidence="2" id="KW-0238">DNA-binding</keyword>
<evidence type="ECO:0000256" key="1">
    <source>
        <dbReference type="ARBA" id="ARBA00023015"/>
    </source>
</evidence>
<keyword evidence="6" id="KW-1185">Reference proteome</keyword>
<reference evidence="5 6" key="1">
    <citation type="submission" date="2013-08" db="EMBL/GenBank/DDBJ databases">
        <title>Gluconobacter thailandicus NBRC 3257 whole genome sequence.</title>
        <authorList>
            <person name="Matsutani M."/>
            <person name="Yakushi T."/>
            <person name="Matsushita K."/>
        </authorList>
    </citation>
    <scope>NUCLEOTIDE SEQUENCE [LARGE SCALE GENOMIC DNA]</scope>
    <source>
        <strain evidence="5 6">NBRC 3257</strain>
    </source>
</reference>
<evidence type="ECO:0000313" key="6">
    <source>
        <dbReference type="Proteomes" id="UP000018209"/>
    </source>
</evidence>
<accession>A0ABQ0IZA8</accession>
<evidence type="ECO:0000313" key="5">
    <source>
        <dbReference type="EMBL" id="GAD27540.1"/>
    </source>
</evidence>
<evidence type="ECO:0000256" key="3">
    <source>
        <dbReference type="ARBA" id="ARBA00023163"/>
    </source>
</evidence>
<name>A0ABQ0IZA8_GLUTH</name>
<evidence type="ECO:0000259" key="4">
    <source>
        <dbReference type="PROSITE" id="PS01124"/>
    </source>
</evidence>
<gene>
    <name evidence="5" type="ORF">NBRC3257_2539</name>
</gene>
<dbReference type="PANTHER" id="PTHR43280">
    <property type="entry name" value="ARAC-FAMILY TRANSCRIPTIONAL REGULATOR"/>
    <property type="match status" value="1"/>
</dbReference>
<evidence type="ECO:0000256" key="2">
    <source>
        <dbReference type="ARBA" id="ARBA00023125"/>
    </source>
</evidence>
<sequence length="334" mass="37576">MSCLRNGPVWLQEWCVKPRFPHETMEKNAVMPPSKETGKQEPAPVYEMITAAPAQSFVVARHDFPADRARWNYHPEYELHLITASNGRYVVGGHVGTFCAGSLFLIGPNLPHNWLSSLEQDEIIPGRDLLVQIQSDWLQGLIGLCPEFEVLGDLLNDAACGVEFYGPSLKDFGQQMGMIEKADPIDRVAMVIKLLTDLARAPRRVLCSTQYSLVAKGNESRTVDTIIKFLLSVNLREIRQADVARHVKMTPSAFSRLFLRATGDTFTSFVRRLRISRACELLVTTSKSVGVVGSEAGFGNLSNFNRIFLDEKHMTPREYRREAKMALNKFKLPH</sequence>
<organism evidence="5 6">
    <name type="scientific">Gluconobacter thailandicus NBRC 3257</name>
    <dbReference type="NCBI Taxonomy" id="1381097"/>
    <lineage>
        <taxon>Bacteria</taxon>
        <taxon>Pseudomonadati</taxon>
        <taxon>Pseudomonadota</taxon>
        <taxon>Alphaproteobacteria</taxon>
        <taxon>Acetobacterales</taxon>
        <taxon>Acetobacteraceae</taxon>
        <taxon>Gluconobacter</taxon>
    </lineage>
</organism>
<feature type="domain" description="HTH araC/xylS-type" evidence="4">
    <location>
        <begin position="224"/>
        <end position="322"/>
    </location>
</feature>
<dbReference type="InterPro" id="IPR009057">
    <property type="entry name" value="Homeodomain-like_sf"/>
</dbReference>
<dbReference type="Gene3D" id="1.10.10.60">
    <property type="entry name" value="Homeodomain-like"/>
    <property type="match status" value="2"/>
</dbReference>